<comment type="caution">
    <text evidence="3">The sequence shown here is derived from an EMBL/GenBank/DDBJ whole genome shotgun (WGS) entry which is preliminary data.</text>
</comment>
<sequence length="288" mass="32461">MSQNKDVSPGLPVLPCKKCKILPVAGLTYIKCGSLSHPSCVKLLKNVKTISETRINCCDNSDNFDNSVLQSQPDELLIPQSQFEILITKAIEPLLMQIESLRNDVRNLKESNVELVRLLTCPSMVNSQQMQQLKSYYVTNSEKSINFSESEVSAPKNPVLSHTKNEYRVGKKYVNTRDKKATADNPTQDIMGSSSRDKPKDKIVYKDVQDDDWVVQRRSHKSGRRKAPTIVGTLKNVNECGELRSSYVKRAWFYVGKVVKGTEASVVKQYVRNKLSSNDMVVDMKPSN</sequence>
<accession>A0AA38ML84</accession>
<organism evidence="3 4">
    <name type="scientific">Zophobas morio</name>
    <dbReference type="NCBI Taxonomy" id="2755281"/>
    <lineage>
        <taxon>Eukaryota</taxon>
        <taxon>Metazoa</taxon>
        <taxon>Ecdysozoa</taxon>
        <taxon>Arthropoda</taxon>
        <taxon>Hexapoda</taxon>
        <taxon>Insecta</taxon>
        <taxon>Pterygota</taxon>
        <taxon>Neoptera</taxon>
        <taxon>Endopterygota</taxon>
        <taxon>Coleoptera</taxon>
        <taxon>Polyphaga</taxon>
        <taxon>Cucujiformia</taxon>
        <taxon>Tenebrionidae</taxon>
        <taxon>Zophobas</taxon>
    </lineage>
</organism>
<keyword evidence="4" id="KW-1185">Reference proteome</keyword>
<feature type="region of interest" description="Disordered" evidence="2">
    <location>
        <begin position="177"/>
        <end position="201"/>
    </location>
</feature>
<feature type="coiled-coil region" evidence="1">
    <location>
        <begin position="91"/>
        <end position="118"/>
    </location>
</feature>
<dbReference type="AlphaFoldDB" id="A0AA38ML84"/>
<keyword evidence="1" id="KW-0175">Coiled coil</keyword>
<protein>
    <submittedName>
        <fullName evidence="3">Uncharacterized protein</fullName>
    </submittedName>
</protein>
<name>A0AA38ML84_9CUCU</name>
<evidence type="ECO:0000313" key="4">
    <source>
        <dbReference type="Proteomes" id="UP001168821"/>
    </source>
</evidence>
<gene>
    <name evidence="3" type="ORF">Zmor_005018</name>
</gene>
<feature type="compositionally biased region" description="Polar residues" evidence="2">
    <location>
        <begin position="184"/>
        <end position="194"/>
    </location>
</feature>
<dbReference type="EMBL" id="JALNTZ010000002">
    <property type="protein sequence ID" value="KAJ3660576.1"/>
    <property type="molecule type" value="Genomic_DNA"/>
</dbReference>
<reference evidence="3" key="1">
    <citation type="journal article" date="2023" name="G3 (Bethesda)">
        <title>Whole genome assemblies of Zophobas morio and Tenebrio molitor.</title>
        <authorList>
            <person name="Kaur S."/>
            <person name="Stinson S.A."/>
            <person name="diCenzo G.C."/>
        </authorList>
    </citation>
    <scope>NUCLEOTIDE SEQUENCE</scope>
    <source>
        <strain evidence="3">QUZm001</strain>
    </source>
</reference>
<evidence type="ECO:0000313" key="3">
    <source>
        <dbReference type="EMBL" id="KAJ3660576.1"/>
    </source>
</evidence>
<evidence type="ECO:0000256" key="1">
    <source>
        <dbReference type="SAM" id="Coils"/>
    </source>
</evidence>
<proteinExistence type="predicted"/>
<dbReference type="Proteomes" id="UP001168821">
    <property type="component" value="Unassembled WGS sequence"/>
</dbReference>
<evidence type="ECO:0000256" key="2">
    <source>
        <dbReference type="SAM" id="MobiDB-lite"/>
    </source>
</evidence>